<accession>A0A7U7J0G6</accession>
<gene>
    <name evidence="1" type="ORF">SACS_0284</name>
</gene>
<dbReference type="Gene3D" id="3.90.550.10">
    <property type="entry name" value="Spore Coat Polysaccharide Biosynthesis Protein SpsA, Chain A"/>
    <property type="match status" value="1"/>
</dbReference>
<dbReference type="SUPFAM" id="SSF53448">
    <property type="entry name" value="Nucleotide-diphospho-sugar transferases"/>
    <property type="match status" value="1"/>
</dbReference>
<evidence type="ECO:0000313" key="1">
    <source>
        <dbReference type="EMBL" id="CDG33022.1"/>
    </source>
</evidence>
<dbReference type="EMBL" id="CBLY010000002">
    <property type="protein sequence ID" value="CDG33022.1"/>
    <property type="molecule type" value="Genomic_DNA"/>
</dbReference>
<organism evidence="1 2">
    <name type="scientific">Parasaccharibacter apium</name>
    <dbReference type="NCBI Taxonomy" id="1510841"/>
    <lineage>
        <taxon>Bacteria</taxon>
        <taxon>Pseudomonadati</taxon>
        <taxon>Pseudomonadota</taxon>
        <taxon>Alphaproteobacteria</taxon>
        <taxon>Acetobacterales</taxon>
        <taxon>Acetobacteraceae</taxon>
        <taxon>Parasaccharibacter</taxon>
    </lineage>
</organism>
<dbReference type="InterPro" id="IPR002495">
    <property type="entry name" value="Glyco_trans_8"/>
</dbReference>
<dbReference type="Proteomes" id="UP000027590">
    <property type="component" value="Unassembled WGS sequence"/>
</dbReference>
<protein>
    <submittedName>
        <fullName evidence="1">Uncharacterized protein</fullName>
    </submittedName>
</protein>
<reference evidence="1 2" key="1">
    <citation type="journal article" date="2014" name="Genome Biol. Evol.">
        <title>Acetic acid bacteria genomes reveal functional traits for adaptation to life in insect guts.</title>
        <authorList>
            <person name="Chouaia B."/>
            <person name="Gaiarsa S."/>
            <person name="Crotti E."/>
            <person name="Comandatore F."/>
            <person name="Degli Esposti M."/>
            <person name="Ricci I."/>
            <person name="Alma A."/>
            <person name="Favia G."/>
            <person name="Bandi C."/>
            <person name="Daffonchio D."/>
        </authorList>
    </citation>
    <scope>NUCLEOTIDE SEQUENCE [LARGE SCALE GENOMIC DNA]</scope>
    <source>
        <strain evidence="2">AM169</strain>
    </source>
</reference>
<proteinExistence type="predicted"/>
<dbReference type="RefSeq" id="WP_043558131.1">
    <property type="nucleotide sequence ID" value="NZ_CBLY010000002.1"/>
</dbReference>
<name>A0A7U7J0G6_9PROT</name>
<comment type="caution">
    <text evidence="1">The sequence shown here is derived from an EMBL/GenBank/DDBJ whole genome shotgun (WGS) entry which is preliminary data.</text>
</comment>
<dbReference type="Pfam" id="PF01501">
    <property type="entry name" value="Glyco_transf_8"/>
    <property type="match status" value="1"/>
</dbReference>
<dbReference type="InterPro" id="IPR029044">
    <property type="entry name" value="Nucleotide-diphossugar_trans"/>
</dbReference>
<evidence type="ECO:0000313" key="2">
    <source>
        <dbReference type="Proteomes" id="UP000027590"/>
    </source>
</evidence>
<sequence length="292" mass="32849">MKAHLTVATGLDENNLIPALVTIQSTISNAQDKSRLSFALFHTGLDDHVKQLVKGLLNSYGVAFSLINMPGILSGFTYKDTICTHRLYPLLIPQYFTSRNFVLSIGAGSLIRGDILSLLSDFPTGAKIGAVRCMYHALMDQPDSGPVRSERHFSRNLLLFNRQAISPEEGQACIQLLDEEWPGRDETILNYLFRHALHLFPQSWNLQMPLFQQPDEAFIPSIRTAITSARNNMNLGQFASHLDPDDMTAALEQTNIHARDYRKIAASLMRQIQDRMPPLLFDPIWTALQNIT</sequence>
<dbReference type="AlphaFoldDB" id="A0A7U7J0G6"/>
<dbReference type="GO" id="GO:0016757">
    <property type="term" value="F:glycosyltransferase activity"/>
    <property type="evidence" value="ECO:0007669"/>
    <property type="project" value="InterPro"/>
</dbReference>
<reference evidence="1 2" key="2">
    <citation type="journal article" date="2014" name="PLoS ONE">
        <title>Evolution of mitochondria reconstructed from the energy metabolism of living bacteria.</title>
        <authorList>
            <person name="Degli Esposti M."/>
            <person name="Chouaia B."/>
            <person name="Comandatore F."/>
            <person name="Crotti E."/>
            <person name="Sassera D."/>
            <person name="Lievens P.M."/>
            <person name="Daffonchio D."/>
            <person name="Bandi C."/>
        </authorList>
    </citation>
    <scope>NUCLEOTIDE SEQUENCE [LARGE SCALE GENOMIC DNA]</scope>
    <source>
        <strain evidence="2">AM169</strain>
    </source>
</reference>